<feature type="region of interest" description="Disordered" evidence="1">
    <location>
        <begin position="18"/>
        <end position="52"/>
    </location>
</feature>
<evidence type="ECO:0000313" key="2">
    <source>
        <dbReference type="EMBL" id="AXG83117.1"/>
    </source>
</evidence>
<sequence length="261" mass="28887">MDTDGRLTVRLAPLTADRPRLLLRQHPRKGRPEDPPRTADLEPTADGGRRAVLDPTPPLAEGRWDLCLLDGPGAPPVRLLPGLLDLRALLAGRDPDRTPEPLAVRIPYPTKDGFLALRTWLRPAHAEIDTLRLSGHTMTVRARLFGARITEGAEIRLIRRGQNRAVRTYTPSPEGTRGFSFTADYRDLLADRAADRDLWDVFLRPGPAGPRVRVGRLLDDVAQRKAIFVYPATPLDGATVRPYYTVDNDLALDVDGRALPG</sequence>
<dbReference type="GO" id="GO:0016740">
    <property type="term" value="F:transferase activity"/>
    <property type="evidence" value="ECO:0007669"/>
    <property type="project" value="UniProtKB-KW"/>
</dbReference>
<dbReference type="KEGG" id="spad:DVK44_35365"/>
<organism evidence="2 3">
    <name type="scientific">Streptomyces paludis</name>
    <dbReference type="NCBI Taxonomy" id="2282738"/>
    <lineage>
        <taxon>Bacteria</taxon>
        <taxon>Bacillati</taxon>
        <taxon>Actinomycetota</taxon>
        <taxon>Actinomycetes</taxon>
        <taxon>Kitasatosporales</taxon>
        <taxon>Streptomycetaceae</taxon>
        <taxon>Streptomyces</taxon>
    </lineage>
</organism>
<name>A0A345I2E3_9ACTN</name>
<dbReference type="Proteomes" id="UP000253868">
    <property type="component" value="Chromosome"/>
</dbReference>
<reference evidence="3" key="1">
    <citation type="submission" date="2018-07" db="EMBL/GenBank/DDBJ databases">
        <authorList>
            <person name="Zhao J."/>
        </authorList>
    </citation>
    <scope>NUCLEOTIDE SEQUENCE [LARGE SCALE GENOMIC DNA]</scope>
    <source>
        <strain evidence="3">GSSD-12</strain>
    </source>
</reference>
<protein>
    <submittedName>
        <fullName evidence="2">Transferase</fullName>
    </submittedName>
</protein>
<evidence type="ECO:0000313" key="3">
    <source>
        <dbReference type="Proteomes" id="UP000253868"/>
    </source>
</evidence>
<feature type="compositionally biased region" description="Basic and acidic residues" evidence="1">
    <location>
        <begin position="30"/>
        <end position="40"/>
    </location>
</feature>
<dbReference type="AlphaFoldDB" id="A0A345I2E3"/>
<evidence type="ECO:0000256" key="1">
    <source>
        <dbReference type="SAM" id="MobiDB-lite"/>
    </source>
</evidence>
<dbReference type="OrthoDB" id="3517562at2"/>
<accession>A0A345I2E3</accession>
<gene>
    <name evidence="2" type="ORF">DVK44_35365</name>
</gene>
<dbReference type="EMBL" id="CP031194">
    <property type="protein sequence ID" value="AXG83117.1"/>
    <property type="molecule type" value="Genomic_DNA"/>
</dbReference>
<proteinExistence type="predicted"/>
<keyword evidence="3" id="KW-1185">Reference proteome</keyword>
<keyword evidence="2" id="KW-0808">Transferase</keyword>